<keyword evidence="2" id="KW-0677">Repeat</keyword>
<dbReference type="PANTHER" id="PTHR19848:SF8">
    <property type="entry name" value="F-BOX AND WD REPEAT DOMAIN CONTAINING 7"/>
    <property type="match status" value="1"/>
</dbReference>
<dbReference type="InterPro" id="IPR001680">
    <property type="entry name" value="WD40_rpt"/>
</dbReference>
<feature type="non-terminal residue" evidence="4">
    <location>
        <position position="1"/>
    </location>
</feature>
<dbReference type="Gene3D" id="2.130.10.10">
    <property type="entry name" value="YVTN repeat-like/Quinoprotein amine dehydrogenase"/>
    <property type="match status" value="2"/>
</dbReference>
<dbReference type="Pfam" id="PF00400">
    <property type="entry name" value="WD40"/>
    <property type="match status" value="6"/>
</dbReference>
<evidence type="ECO:0000313" key="5">
    <source>
        <dbReference type="Proteomes" id="UP000053647"/>
    </source>
</evidence>
<organism evidence="4 5">
    <name type="scientific">Paxillus involutus ATCC 200175</name>
    <dbReference type="NCBI Taxonomy" id="664439"/>
    <lineage>
        <taxon>Eukaryota</taxon>
        <taxon>Fungi</taxon>
        <taxon>Dikarya</taxon>
        <taxon>Basidiomycota</taxon>
        <taxon>Agaricomycotina</taxon>
        <taxon>Agaricomycetes</taxon>
        <taxon>Agaricomycetidae</taxon>
        <taxon>Boletales</taxon>
        <taxon>Paxilineae</taxon>
        <taxon>Paxillaceae</taxon>
        <taxon>Paxillus</taxon>
    </lineage>
</organism>
<evidence type="ECO:0008006" key="6">
    <source>
        <dbReference type="Google" id="ProtNLM"/>
    </source>
</evidence>
<dbReference type="PANTHER" id="PTHR19848">
    <property type="entry name" value="WD40 REPEAT PROTEIN"/>
    <property type="match status" value="1"/>
</dbReference>
<dbReference type="InterPro" id="IPR015943">
    <property type="entry name" value="WD40/YVTN_repeat-like_dom_sf"/>
</dbReference>
<dbReference type="HOGENOM" id="CLU_000288_57_33_1"/>
<dbReference type="PROSITE" id="PS50082">
    <property type="entry name" value="WD_REPEATS_2"/>
    <property type="match status" value="3"/>
</dbReference>
<dbReference type="PROSITE" id="PS50294">
    <property type="entry name" value="WD_REPEATS_REGION"/>
    <property type="match status" value="3"/>
</dbReference>
<dbReference type="InterPro" id="IPR020472">
    <property type="entry name" value="WD40_PAC1"/>
</dbReference>
<dbReference type="SMART" id="SM00320">
    <property type="entry name" value="WD40"/>
    <property type="match status" value="7"/>
</dbReference>
<evidence type="ECO:0000256" key="3">
    <source>
        <dbReference type="PROSITE-ProRule" id="PRU00221"/>
    </source>
</evidence>
<protein>
    <recommendedName>
        <fullName evidence="6">WD40 repeat-like protein</fullName>
    </recommendedName>
</protein>
<evidence type="ECO:0000256" key="1">
    <source>
        <dbReference type="ARBA" id="ARBA00022574"/>
    </source>
</evidence>
<name>A0A0C9TSW4_PAXIN</name>
<dbReference type="AlphaFoldDB" id="A0A0C9TSW4"/>
<gene>
    <name evidence="4" type="ORF">PAXINDRAFT_26081</name>
</gene>
<dbReference type="OrthoDB" id="2660687at2759"/>
<evidence type="ECO:0000256" key="2">
    <source>
        <dbReference type="ARBA" id="ARBA00022737"/>
    </source>
</evidence>
<feature type="non-terminal residue" evidence="4">
    <location>
        <position position="277"/>
    </location>
</feature>
<keyword evidence="1 3" id="KW-0853">WD repeat</keyword>
<proteinExistence type="predicted"/>
<feature type="repeat" description="WD" evidence="3">
    <location>
        <begin position="81"/>
        <end position="122"/>
    </location>
</feature>
<reference evidence="5" key="2">
    <citation type="submission" date="2015-01" db="EMBL/GenBank/DDBJ databases">
        <title>Evolutionary Origins and Diversification of the Mycorrhizal Mutualists.</title>
        <authorList>
            <consortium name="DOE Joint Genome Institute"/>
            <consortium name="Mycorrhizal Genomics Consortium"/>
            <person name="Kohler A."/>
            <person name="Kuo A."/>
            <person name="Nagy L.G."/>
            <person name="Floudas D."/>
            <person name="Copeland A."/>
            <person name="Barry K.W."/>
            <person name="Cichocki N."/>
            <person name="Veneault-Fourrey C."/>
            <person name="LaButti K."/>
            <person name="Lindquist E.A."/>
            <person name="Lipzen A."/>
            <person name="Lundell T."/>
            <person name="Morin E."/>
            <person name="Murat C."/>
            <person name="Riley R."/>
            <person name="Ohm R."/>
            <person name="Sun H."/>
            <person name="Tunlid A."/>
            <person name="Henrissat B."/>
            <person name="Grigoriev I.V."/>
            <person name="Hibbett D.S."/>
            <person name="Martin F."/>
        </authorList>
    </citation>
    <scope>NUCLEOTIDE SEQUENCE [LARGE SCALE GENOMIC DNA]</scope>
    <source>
        <strain evidence="5">ATCC 200175</strain>
    </source>
</reference>
<feature type="repeat" description="WD" evidence="3">
    <location>
        <begin position="39"/>
        <end position="80"/>
    </location>
</feature>
<keyword evidence="5" id="KW-1185">Reference proteome</keyword>
<dbReference type="Proteomes" id="UP000053647">
    <property type="component" value="Unassembled WGS sequence"/>
</dbReference>
<reference evidence="4 5" key="1">
    <citation type="submission" date="2014-06" db="EMBL/GenBank/DDBJ databases">
        <authorList>
            <consortium name="DOE Joint Genome Institute"/>
            <person name="Kuo A."/>
            <person name="Kohler A."/>
            <person name="Nagy L.G."/>
            <person name="Floudas D."/>
            <person name="Copeland A."/>
            <person name="Barry K.W."/>
            <person name="Cichocki N."/>
            <person name="Veneault-Fourrey C."/>
            <person name="LaButti K."/>
            <person name="Lindquist E.A."/>
            <person name="Lipzen A."/>
            <person name="Lundell T."/>
            <person name="Morin E."/>
            <person name="Murat C."/>
            <person name="Sun H."/>
            <person name="Tunlid A."/>
            <person name="Henrissat B."/>
            <person name="Grigoriev I.V."/>
            <person name="Hibbett D.S."/>
            <person name="Martin F."/>
            <person name="Nordberg H.P."/>
            <person name="Cantor M.N."/>
            <person name="Hua S.X."/>
        </authorList>
    </citation>
    <scope>NUCLEOTIDE SEQUENCE [LARGE SCALE GENOMIC DNA]</scope>
    <source>
        <strain evidence="4 5">ATCC 200175</strain>
    </source>
</reference>
<dbReference type="EMBL" id="KN819410">
    <property type="protein sequence ID" value="KIJ10301.1"/>
    <property type="molecule type" value="Genomic_DNA"/>
</dbReference>
<dbReference type="PRINTS" id="PR00320">
    <property type="entry name" value="GPROTEINBRPT"/>
</dbReference>
<sequence>HNEWVRCACFYPGGNKLVSGSDDETLRIWDRKTGAVEVLSGHTGWVQDVDVSQDGKMVISGSWDKTVRIWNGDSGEMMRVFEGHEDWVCSVRFSPNSTRVVSGSFDHTVRVWSVETGDLAFKPIKCRGWAACVRYSPSGDRIASGGTLSGIQIWHAETGAAVLSIRDSTVWSLAWTPDGTNVVGGRKDNITIWNSHSGERLRTWKAHNNWIRQLCLSPNGAHLATCGQNDKTAFVFNLLTGEQVTTLKHDGYVKTITYSPSGQHLAAACKRKVCLWE</sequence>
<dbReference type="CDD" id="cd00200">
    <property type="entry name" value="WD40"/>
    <property type="match status" value="1"/>
</dbReference>
<accession>A0A0C9TSW4</accession>
<dbReference type="InterPro" id="IPR036322">
    <property type="entry name" value="WD40_repeat_dom_sf"/>
</dbReference>
<evidence type="ECO:0000313" key="4">
    <source>
        <dbReference type="EMBL" id="KIJ10301.1"/>
    </source>
</evidence>
<feature type="repeat" description="WD" evidence="3">
    <location>
        <begin position="1"/>
        <end position="39"/>
    </location>
</feature>
<dbReference type="SUPFAM" id="SSF50978">
    <property type="entry name" value="WD40 repeat-like"/>
    <property type="match status" value="1"/>
</dbReference>